<dbReference type="Proteomes" id="UP001432322">
    <property type="component" value="Unassembled WGS sequence"/>
</dbReference>
<feature type="non-terminal residue" evidence="2">
    <location>
        <position position="1"/>
    </location>
</feature>
<evidence type="ECO:0000256" key="1">
    <source>
        <dbReference type="SAM" id="MobiDB-lite"/>
    </source>
</evidence>
<organism evidence="2 3">
    <name type="scientific">Pristionchus fissidentatus</name>
    <dbReference type="NCBI Taxonomy" id="1538716"/>
    <lineage>
        <taxon>Eukaryota</taxon>
        <taxon>Metazoa</taxon>
        <taxon>Ecdysozoa</taxon>
        <taxon>Nematoda</taxon>
        <taxon>Chromadorea</taxon>
        <taxon>Rhabditida</taxon>
        <taxon>Rhabditina</taxon>
        <taxon>Diplogasteromorpha</taxon>
        <taxon>Diplogasteroidea</taxon>
        <taxon>Neodiplogasteridae</taxon>
        <taxon>Pristionchus</taxon>
    </lineage>
</organism>
<sequence>FSPLPSLRSVMSRSATRSSVSTASTARSTSSSSNASSIDDISSLCDRIQMSTVVRDLSLNTESSSILYPSTEDRSGTTEDGVFSSRYGMIRRYEESALAPVLIRGHKRQVIFDLKEDVQEIGCEGTNRGHEKKGERGTTNLWRKYGALKKLKQVGGYAPKDYKESKGRNFHFFSDKSRLPAPPNPPELTLNRDKKCPSVVACIKIGDKSAEEEARQIAREVESMVNRMSLDDYIDAKNGKKKNTVAAKFNRSGVSSLFRRFSGNSNSSRSKTSKRDQ</sequence>
<comment type="caution">
    <text evidence="2">The sequence shown here is derived from an EMBL/GenBank/DDBJ whole genome shotgun (WGS) entry which is preliminary data.</text>
</comment>
<dbReference type="EMBL" id="BTSY01000005">
    <property type="protein sequence ID" value="GMT28077.1"/>
    <property type="molecule type" value="Genomic_DNA"/>
</dbReference>
<proteinExistence type="predicted"/>
<feature type="region of interest" description="Disordered" evidence="1">
    <location>
        <begin position="173"/>
        <end position="192"/>
    </location>
</feature>
<name>A0AAV5WDP9_9BILA</name>
<feature type="region of interest" description="Disordered" evidence="1">
    <location>
        <begin position="1"/>
        <end position="38"/>
    </location>
</feature>
<reference evidence="2" key="1">
    <citation type="submission" date="2023-10" db="EMBL/GenBank/DDBJ databases">
        <title>Genome assembly of Pristionchus species.</title>
        <authorList>
            <person name="Yoshida K."/>
            <person name="Sommer R.J."/>
        </authorList>
    </citation>
    <scope>NUCLEOTIDE SEQUENCE</scope>
    <source>
        <strain evidence="2">RS5133</strain>
    </source>
</reference>
<evidence type="ECO:0000313" key="2">
    <source>
        <dbReference type="EMBL" id="GMT28077.1"/>
    </source>
</evidence>
<protein>
    <submittedName>
        <fullName evidence="2">Uncharacterized protein</fullName>
    </submittedName>
</protein>
<dbReference type="AlphaFoldDB" id="A0AAV5WDP9"/>
<accession>A0AAV5WDP9</accession>
<evidence type="ECO:0000313" key="3">
    <source>
        <dbReference type="Proteomes" id="UP001432322"/>
    </source>
</evidence>
<feature type="compositionally biased region" description="Low complexity" evidence="1">
    <location>
        <begin position="8"/>
        <end position="38"/>
    </location>
</feature>
<keyword evidence="3" id="KW-1185">Reference proteome</keyword>
<gene>
    <name evidence="2" type="ORF">PFISCL1PPCAC_19374</name>
</gene>